<dbReference type="SUPFAM" id="SSF52540">
    <property type="entry name" value="P-loop containing nucleoside triphosphate hydrolases"/>
    <property type="match status" value="1"/>
</dbReference>
<dbReference type="InterPro" id="IPR027417">
    <property type="entry name" value="P-loop_NTPase"/>
</dbReference>
<reference evidence="2 3" key="1">
    <citation type="submission" date="2022-04" db="EMBL/GenBank/DDBJ databases">
        <title>Positive selection, recombination, and allopatry shape intraspecific diversity of widespread and dominant cyanobacteria.</title>
        <authorList>
            <person name="Wei J."/>
            <person name="Shu W."/>
            <person name="Hu C."/>
        </authorList>
    </citation>
    <scope>NUCLEOTIDE SEQUENCE [LARGE SCALE GENOMIC DNA]</scope>
    <source>
        <strain evidence="2 3">AS-A4</strain>
    </source>
</reference>
<dbReference type="RefSeq" id="WP_190449480.1">
    <property type="nucleotide sequence ID" value="NZ_JAMPLM010000013.1"/>
</dbReference>
<accession>A0ABV0KKN2</accession>
<organism evidence="2 3">
    <name type="scientific">Stenomitos frigidus AS-A4</name>
    <dbReference type="NCBI Taxonomy" id="2933935"/>
    <lineage>
        <taxon>Bacteria</taxon>
        <taxon>Bacillati</taxon>
        <taxon>Cyanobacteriota</taxon>
        <taxon>Cyanophyceae</taxon>
        <taxon>Leptolyngbyales</taxon>
        <taxon>Leptolyngbyaceae</taxon>
        <taxon>Stenomitos</taxon>
    </lineage>
</organism>
<gene>
    <name evidence="2" type="ORF">NDI38_15105</name>
</gene>
<dbReference type="EMBL" id="JAMPLM010000013">
    <property type="protein sequence ID" value="MEP1059769.1"/>
    <property type="molecule type" value="Genomic_DNA"/>
</dbReference>
<evidence type="ECO:0000313" key="2">
    <source>
        <dbReference type="EMBL" id="MEP1059769.1"/>
    </source>
</evidence>
<sequence>MLSLANYNILYSTFVLPWRPDTFEQFIKRVIRYGNQNETVRIYTYGTTGVKGSTGFDPFILGHLKRKHKMRTSLLSKDMSVRRLEEETELPAFSYAQLEALLTGDDRIMELCKFETDLEVKRQLLRAAEQDVYRMKHDRWGGQGTPWLEAEIEHLNRRLQYLTPDTELALQHIEQGLTAENFLATIQDQALTNPLDAAKAFAELAEQLLASNYFDQWVNVGAYGGFDICLSASPGRQVFMELRGKAHNWRVRFTQNPYTFANDRRLQAAYDGILDKQHEIQRDIERNTQRLAGMRQNLKTQEEQMITMRQEIQALELGIANLRQVLSYTAP</sequence>
<feature type="coiled-coil region" evidence="1">
    <location>
        <begin position="284"/>
        <end position="318"/>
    </location>
</feature>
<protein>
    <submittedName>
        <fullName evidence="2">Uncharacterized protein</fullName>
    </submittedName>
</protein>
<keyword evidence="1" id="KW-0175">Coiled coil</keyword>
<evidence type="ECO:0000313" key="3">
    <source>
        <dbReference type="Proteomes" id="UP001476950"/>
    </source>
</evidence>
<proteinExistence type="predicted"/>
<name>A0ABV0KKN2_9CYAN</name>
<comment type="caution">
    <text evidence="2">The sequence shown here is derived from an EMBL/GenBank/DDBJ whole genome shotgun (WGS) entry which is preliminary data.</text>
</comment>
<keyword evidence="3" id="KW-1185">Reference proteome</keyword>
<evidence type="ECO:0000256" key="1">
    <source>
        <dbReference type="SAM" id="Coils"/>
    </source>
</evidence>
<dbReference type="Proteomes" id="UP001476950">
    <property type="component" value="Unassembled WGS sequence"/>
</dbReference>